<dbReference type="EMBL" id="BLIY01000016">
    <property type="protein sequence ID" value="GFE54496.1"/>
    <property type="molecule type" value="Genomic_DNA"/>
</dbReference>
<name>A0A9W5TBA1_BABOV</name>
<feature type="compositionally biased region" description="Basic and acidic residues" evidence="1">
    <location>
        <begin position="542"/>
        <end position="552"/>
    </location>
</feature>
<feature type="region of interest" description="Disordered" evidence="1">
    <location>
        <begin position="440"/>
        <end position="485"/>
    </location>
</feature>
<dbReference type="AlphaFoldDB" id="A0A9W5TBA1"/>
<feature type="compositionally biased region" description="Polar residues" evidence="1">
    <location>
        <begin position="312"/>
        <end position="328"/>
    </location>
</feature>
<feature type="region of interest" description="Disordered" evidence="1">
    <location>
        <begin position="1"/>
        <end position="279"/>
    </location>
</feature>
<sequence>MHSDITPPRSVDGNRAQPMQDDGEGCHTESGHTGAAMSNKSTIQSPMNSMNPIEEEPIAGTANAPSSVATPSAATAMDSVNGEGTHPRSISATNSAVSVAGSESGMESNVDLAEDPAMTEGPYYNLHPASGEVSPDSNTGESVETPSKKGSMTRIRSNPSMSARSATSSATPSEQGSHHGADEDTQTARSASVMSGRSNKGNVANLSSLDPESFEAIVNRPSFSATDEYLPTHSDNYRGDASSRSRSDRLGGMERPVDHRPASMSSRSNGSVRNATESSRLPVVQEHIATTNIDIPPTDSSIIREPSDDTTEQSLVPTARQESVGTEKSATRIAAGSIRSTPRESSGSSSYSNHEIAFSRTHTPPELIFDATLATHTLSGYGQSLEGRSMTDDTVLQEPQNVHSQTTYETEMGWNTIQASILSNTSSPRNISLPEAMSAHEYSPHDQPVLSPRSTDLVDDLDADEPPLNQSTASGSPITSSNDTREVYIDLGDDYRERVDNPNLVSVEATPIHAVWSPPPQDLHELIQESSDSSNNISTHTSPDRRTVDHSPRGVAAAQNLDQQTPEVNGTATTQVEPAPEEVSLTKMLSAEVDHYKQMYEQLERKVTDIWNQREAFRVANDRIAANVARTSGIKSVRFEENTNIDPSGEMSVSSNTEGLIDQVITQASGGNGPSPRNYQINVDSIDTIKHSNSRNISSDGSYVDISSSARSVYPQPQEVPRGIRCNRQTMERLLNCGSKLYAFRLCTPGVRSSLPLYMDVCPPHSAYSGKVMLTTNVGLFKVSLVKSFSESSSSMLSYLRLDSDKSSVDYIYGLFNSLAEYVGLSWGSSEQPSQSSCHARVTDVENYNSESPPHVQIKYMHSLVSHDDSMVMVGDSFPPNCNIGAMFHGQHEQLFCIEETRGLRKSDLQDNAKFTFVLDTSPSTDSKKTGSRRFNSQVYLVNSLTREYLCVDILTNELRFAGGPCTRAYSKYVVPASFKMVRLYNVLAERESGLQGSVDEAVAYARYRRCVTERAASRHGYDIPRSSRHMVDEHGNYLPMTQAAGTPAPSPRRYGSDLPSVSSRKDCILHTSFPPQNVASQPADMYDIADSADFGSSEPSARGESGAVEMYNMLEPSTGRGRDGVSSIPSGRSPGVKDLRMKFEKLSSRSRMPM</sequence>
<gene>
    <name evidence="2" type="ORF">BaOVIS_019000</name>
</gene>
<comment type="caution">
    <text evidence="2">The sequence shown here is derived from an EMBL/GenBank/DDBJ whole genome shotgun (WGS) entry which is preliminary data.</text>
</comment>
<feature type="compositionally biased region" description="Polar residues" evidence="1">
    <location>
        <begin position="88"/>
        <end position="97"/>
    </location>
</feature>
<evidence type="ECO:0000313" key="2">
    <source>
        <dbReference type="EMBL" id="GFE54496.1"/>
    </source>
</evidence>
<feature type="compositionally biased region" description="Low complexity" evidence="1">
    <location>
        <begin position="337"/>
        <end position="351"/>
    </location>
</feature>
<feature type="compositionally biased region" description="Polar residues" evidence="1">
    <location>
        <begin position="135"/>
        <end position="156"/>
    </location>
</feature>
<organism evidence="2 3">
    <name type="scientific">Babesia ovis</name>
    <dbReference type="NCBI Taxonomy" id="5869"/>
    <lineage>
        <taxon>Eukaryota</taxon>
        <taxon>Sar</taxon>
        <taxon>Alveolata</taxon>
        <taxon>Apicomplexa</taxon>
        <taxon>Aconoidasida</taxon>
        <taxon>Piroplasmida</taxon>
        <taxon>Babesiidae</taxon>
        <taxon>Babesia</taxon>
    </lineage>
</organism>
<feature type="compositionally biased region" description="Polar residues" evidence="1">
    <location>
        <begin position="529"/>
        <end position="541"/>
    </location>
</feature>
<protein>
    <submittedName>
        <fullName evidence="2">Uncharacterized protein</fullName>
    </submittedName>
</protein>
<feature type="compositionally biased region" description="Basic and acidic residues" evidence="1">
    <location>
        <begin position="1136"/>
        <end position="1148"/>
    </location>
</feature>
<feature type="compositionally biased region" description="Polar residues" evidence="1">
    <location>
        <begin position="263"/>
        <end position="279"/>
    </location>
</feature>
<feature type="region of interest" description="Disordered" evidence="1">
    <location>
        <begin position="1115"/>
        <end position="1155"/>
    </location>
</feature>
<feature type="region of interest" description="Disordered" evidence="1">
    <location>
        <begin position="294"/>
        <end position="351"/>
    </location>
</feature>
<feature type="compositionally biased region" description="Polar residues" evidence="1">
    <location>
        <begin position="468"/>
        <end position="482"/>
    </location>
</feature>
<feature type="compositionally biased region" description="Low complexity" evidence="1">
    <location>
        <begin position="61"/>
        <end position="76"/>
    </location>
</feature>
<feature type="compositionally biased region" description="Polar residues" evidence="1">
    <location>
        <begin position="560"/>
        <end position="576"/>
    </location>
</feature>
<feature type="compositionally biased region" description="Polar residues" evidence="1">
    <location>
        <begin position="187"/>
        <end position="210"/>
    </location>
</feature>
<feature type="compositionally biased region" description="Basic and acidic residues" evidence="1">
    <location>
        <begin position="235"/>
        <end position="261"/>
    </location>
</feature>
<feature type="compositionally biased region" description="Low complexity" evidence="1">
    <location>
        <begin position="157"/>
        <end position="173"/>
    </location>
</feature>
<keyword evidence="3" id="KW-1185">Reference proteome</keyword>
<reference evidence="2" key="1">
    <citation type="submission" date="2019-12" db="EMBL/GenBank/DDBJ databases">
        <title>Genome sequence of Babesia ovis.</title>
        <authorList>
            <person name="Yamagishi J."/>
            <person name="Sevinc F."/>
            <person name="Xuan X."/>
        </authorList>
    </citation>
    <scope>NUCLEOTIDE SEQUENCE</scope>
    <source>
        <strain evidence="2">Selcuk</strain>
    </source>
</reference>
<evidence type="ECO:0000313" key="3">
    <source>
        <dbReference type="Proteomes" id="UP001057455"/>
    </source>
</evidence>
<dbReference type="OrthoDB" id="366379at2759"/>
<accession>A0A9W5TBA1</accession>
<proteinExistence type="predicted"/>
<feature type="region of interest" description="Disordered" evidence="1">
    <location>
        <begin position="529"/>
        <end position="579"/>
    </location>
</feature>
<evidence type="ECO:0000256" key="1">
    <source>
        <dbReference type="SAM" id="MobiDB-lite"/>
    </source>
</evidence>
<feature type="compositionally biased region" description="Polar residues" evidence="1">
    <location>
        <begin position="36"/>
        <end position="51"/>
    </location>
</feature>
<dbReference type="Proteomes" id="UP001057455">
    <property type="component" value="Unassembled WGS sequence"/>
</dbReference>